<protein>
    <recommendedName>
        <fullName evidence="2">histidine kinase</fullName>
        <ecNumber evidence="2">2.7.13.3</ecNumber>
    </recommendedName>
</protein>
<feature type="transmembrane region" description="Helical" evidence="9">
    <location>
        <begin position="390"/>
        <end position="410"/>
    </location>
</feature>
<keyword evidence="12" id="KW-1185">Reference proteome</keyword>
<evidence type="ECO:0000256" key="2">
    <source>
        <dbReference type="ARBA" id="ARBA00012438"/>
    </source>
</evidence>
<dbReference type="InterPro" id="IPR036097">
    <property type="entry name" value="HisK_dim/P_sf"/>
</dbReference>
<sequence length="681" mass="78730">MSKLLFVSLVFFTTLCYGQECSDVINAIKSREVEQLLERLSKKTPQVGERLFNSCLSDDDLPLCERVTITRIYSNLQLIHKLPISSIEKAKQALDLNKLCKSAEEEVEINLLLGEIYKSQGELETSLQYYLTARWLSENLETSYTTFLIHNNAALLQFQAGNYTEAIGLLRTAHHIFEMHPQLFDTKKKKFTVMDSYNTLALSYRNISEYDFSIKYFKKAHAIAVAIGDEFWQALTHGNIGTVYFKQSRYDSAKYYIQIDAKISRKHKEWASLINSYDILGTIAEYENDNAKAERYYDSIGNLLLAFPTTNYPRYYRKLSEINYRRKDYKRANDYFKIYHNQTDSIGKLEASKNLSLIQQKYDFDKKLAELELIKKDNQLKEKEISVQRGLLFGTISTVLLLFVLIYLVVRRYNQKRRIEKLLQQQIEERTRELTELNLELDTFLYRASHDFRGPLSTIMGLNHLGLMTIKDPDGHEIIKRVGEVARIMDKMLGKIASIHIINREVGSISEIPLFFHFQDIIENLNLSDELNSIQNAVAHDLVIRTDYRLLKIALENILENAVKFRNYGSDLHVNITASLVATNKVLIQISDNGKGIDATFLQNIFQPFYKGEHAQGNGLGLFLVKKCIEKIKGDITIESKVRVGTTVKIWVPHLHSPVEKAQAFQKESYLPLLKRIYQNK</sequence>
<dbReference type="PROSITE" id="PS50109">
    <property type="entry name" value="HIS_KIN"/>
    <property type="match status" value="1"/>
</dbReference>
<evidence type="ECO:0000256" key="7">
    <source>
        <dbReference type="ARBA" id="ARBA00022840"/>
    </source>
</evidence>
<dbReference type="Gene3D" id="3.30.565.10">
    <property type="entry name" value="Histidine kinase-like ATPase, C-terminal domain"/>
    <property type="match status" value="1"/>
</dbReference>
<keyword evidence="8" id="KW-0902">Two-component regulatory system</keyword>
<dbReference type="InterPro" id="IPR011990">
    <property type="entry name" value="TPR-like_helical_dom_sf"/>
</dbReference>
<evidence type="ECO:0000259" key="10">
    <source>
        <dbReference type="PROSITE" id="PS50109"/>
    </source>
</evidence>
<dbReference type="InterPro" id="IPR050351">
    <property type="entry name" value="BphY/WalK/GraS-like"/>
</dbReference>
<dbReference type="SUPFAM" id="SSF47384">
    <property type="entry name" value="Homodimeric domain of signal transducing histidine kinase"/>
    <property type="match status" value="1"/>
</dbReference>
<evidence type="ECO:0000256" key="4">
    <source>
        <dbReference type="ARBA" id="ARBA00022679"/>
    </source>
</evidence>
<evidence type="ECO:0000313" key="11">
    <source>
        <dbReference type="EMBL" id="MBT1703489.1"/>
    </source>
</evidence>
<dbReference type="Gene3D" id="1.10.287.130">
    <property type="match status" value="1"/>
</dbReference>
<dbReference type="InterPro" id="IPR036890">
    <property type="entry name" value="HATPase_C_sf"/>
</dbReference>
<feature type="domain" description="Histidine kinase" evidence="10">
    <location>
        <begin position="447"/>
        <end position="656"/>
    </location>
</feature>
<dbReference type="InterPro" id="IPR003661">
    <property type="entry name" value="HisK_dim/P_dom"/>
</dbReference>
<dbReference type="Pfam" id="PF13424">
    <property type="entry name" value="TPR_12"/>
    <property type="match status" value="1"/>
</dbReference>
<dbReference type="EMBL" id="JAHESD010000016">
    <property type="protein sequence ID" value="MBT1703489.1"/>
    <property type="molecule type" value="Genomic_DNA"/>
</dbReference>
<evidence type="ECO:0000256" key="6">
    <source>
        <dbReference type="ARBA" id="ARBA00022777"/>
    </source>
</evidence>
<keyword evidence="4" id="KW-0808">Transferase</keyword>
<dbReference type="RefSeq" id="WP_254153451.1">
    <property type="nucleotide sequence ID" value="NZ_JAHESD010000016.1"/>
</dbReference>
<evidence type="ECO:0000256" key="3">
    <source>
        <dbReference type="ARBA" id="ARBA00022553"/>
    </source>
</evidence>
<dbReference type="PANTHER" id="PTHR42878">
    <property type="entry name" value="TWO-COMPONENT HISTIDINE KINASE"/>
    <property type="match status" value="1"/>
</dbReference>
<name>A0ABS5VRU4_9BACT</name>
<keyword evidence="9" id="KW-0812">Transmembrane</keyword>
<dbReference type="PANTHER" id="PTHR42878:SF7">
    <property type="entry name" value="SENSOR HISTIDINE KINASE GLRK"/>
    <property type="match status" value="1"/>
</dbReference>
<dbReference type="InterPro" id="IPR004358">
    <property type="entry name" value="Sig_transdc_His_kin-like_C"/>
</dbReference>
<keyword evidence="3" id="KW-0597">Phosphoprotein</keyword>
<evidence type="ECO:0000256" key="8">
    <source>
        <dbReference type="ARBA" id="ARBA00023012"/>
    </source>
</evidence>
<gene>
    <name evidence="11" type="ORF">KK060_09375</name>
</gene>
<dbReference type="SMART" id="SM00028">
    <property type="entry name" value="TPR"/>
    <property type="match status" value="4"/>
</dbReference>
<dbReference type="CDD" id="cd00082">
    <property type="entry name" value="HisKA"/>
    <property type="match status" value="1"/>
</dbReference>
<evidence type="ECO:0000313" key="12">
    <source>
        <dbReference type="Proteomes" id="UP000772618"/>
    </source>
</evidence>
<evidence type="ECO:0000256" key="1">
    <source>
        <dbReference type="ARBA" id="ARBA00000085"/>
    </source>
</evidence>
<keyword evidence="6 11" id="KW-0418">Kinase</keyword>
<dbReference type="PRINTS" id="PR00344">
    <property type="entry name" value="BCTRLSENSOR"/>
</dbReference>
<keyword evidence="7" id="KW-0067">ATP-binding</keyword>
<dbReference type="InterPro" id="IPR003594">
    <property type="entry name" value="HATPase_dom"/>
</dbReference>
<dbReference type="SMART" id="SM00387">
    <property type="entry name" value="HATPase_c"/>
    <property type="match status" value="1"/>
</dbReference>
<dbReference type="Pfam" id="PF02518">
    <property type="entry name" value="HATPase_c"/>
    <property type="match status" value="1"/>
</dbReference>
<dbReference type="EC" id="2.7.13.3" evidence="2"/>
<dbReference type="Gene3D" id="1.25.40.10">
    <property type="entry name" value="Tetratricopeptide repeat domain"/>
    <property type="match status" value="2"/>
</dbReference>
<dbReference type="GO" id="GO:0016301">
    <property type="term" value="F:kinase activity"/>
    <property type="evidence" value="ECO:0007669"/>
    <property type="project" value="UniProtKB-KW"/>
</dbReference>
<evidence type="ECO:0000256" key="9">
    <source>
        <dbReference type="SAM" id="Phobius"/>
    </source>
</evidence>
<dbReference type="SUPFAM" id="SSF55874">
    <property type="entry name" value="ATPase domain of HSP90 chaperone/DNA topoisomerase II/histidine kinase"/>
    <property type="match status" value="1"/>
</dbReference>
<dbReference type="Proteomes" id="UP000772618">
    <property type="component" value="Unassembled WGS sequence"/>
</dbReference>
<reference evidence="11 12" key="1">
    <citation type="submission" date="2021-05" db="EMBL/GenBank/DDBJ databases">
        <title>A Polyphasic approach of four new species of the genus Ohtaekwangia: Ohtaekwangia histidinii sp. nov., Ohtaekwangia cretensis sp. nov., Ohtaekwangia indiensis sp. nov., Ohtaekwangia reichenbachii sp. nov. from diverse environment.</title>
        <authorList>
            <person name="Octaviana S."/>
        </authorList>
    </citation>
    <scope>NUCLEOTIDE SEQUENCE [LARGE SCALE GENOMIC DNA]</scope>
    <source>
        <strain evidence="11 12">PWU20</strain>
    </source>
</reference>
<evidence type="ECO:0000256" key="5">
    <source>
        <dbReference type="ARBA" id="ARBA00022741"/>
    </source>
</evidence>
<keyword evidence="9" id="KW-0472">Membrane</keyword>
<proteinExistence type="predicted"/>
<keyword evidence="9" id="KW-1133">Transmembrane helix</keyword>
<comment type="caution">
    <text evidence="11">The sequence shown here is derived from an EMBL/GenBank/DDBJ whole genome shotgun (WGS) entry which is preliminary data.</text>
</comment>
<dbReference type="CDD" id="cd00075">
    <property type="entry name" value="HATPase"/>
    <property type="match status" value="1"/>
</dbReference>
<comment type="catalytic activity">
    <reaction evidence="1">
        <text>ATP + protein L-histidine = ADP + protein N-phospho-L-histidine.</text>
        <dbReference type="EC" id="2.7.13.3"/>
    </reaction>
</comment>
<keyword evidence="5" id="KW-0547">Nucleotide-binding</keyword>
<dbReference type="SUPFAM" id="SSF48452">
    <property type="entry name" value="TPR-like"/>
    <property type="match status" value="2"/>
</dbReference>
<dbReference type="InterPro" id="IPR019734">
    <property type="entry name" value="TPR_rpt"/>
</dbReference>
<accession>A0ABS5VRU4</accession>
<dbReference type="InterPro" id="IPR005467">
    <property type="entry name" value="His_kinase_dom"/>
</dbReference>
<organism evidence="11 12">
    <name type="scientific">Chryseosolibacter indicus</name>
    <dbReference type="NCBI Taxonomy" id="2782351"/>
    <lineage>
        <taxon>Bacteria</taxon>
        <taxon>Pseudomonadati</taxon>
        <taxon>Bacteroidota</taxon>
        <taxon>Cytophagia</taxon>
        <taxon>Cytophagales</taxon>
        <taxon>Chryseotaleaceae</taxon>
        <taxon>Chryseosolibacter</taxon>
    </lineage>
</organism>